<keyword evidence="5 9" id="KW-0472">Membrane</keyword>
<gene>
    <name evidence="11" type="ORF">ACFSMZ_04955</name>
</gene>
<accession>A0ABW5DGR8</accession>
<dbReference type="InterPro" id="IPR026039">
    <property type="entry name" value="YfgM"/>
</dbReference>
<sequence>MSDDSFIREVNEELRQDQLKSLWKRFGPVVIGGAALIVLGTAAYVAYESWTTSRANQAGDQFAQALDLAAQGKTEEAVAKLDELRQGGVSTYPMLARMREATILADAGKAAEAIAAFDEVANDSSAPGVFRDMARLRAGMLLVDNGTYADVAARVESMTADSNPMRHSAREILALAAWKDGNRETALSLFEQILNDSEAPAGVRERAEMMAELISGTGSGS</sequence>
<evidence type="ECO:0000256" key="3">
    <source>
        <dbReference type="ARBA" id="ARBA00022692"/>
    </source>
</evidence>
<feature type="domain" description="Ancillary SecYEG translocon subunit/Cell division coordinator CpoB TPR" evidence="10">
    <location>
        <begin position="20"/>
        <end position="160"/>
    </location>
</feature>
<evidence type="ECO:0000313" key="11">
    <source>
        <dbReference type="EMBL" id="MFD2259109.1"/>
    </source>
</evidence>
<comment type="similarity">
    <text evidence="7">Belongs to the YfgM family.</text>
</comment>
<dbReference type="EMBL" id="JBHUIR010000019">
    <property type="protein sequence ID" value="MFD2259109.1"/>
    <property type="molecule type" value="Genomic_DNA"/>
</dbReference>
<dbReference type="SUPFAM" id="SSF48452">
    <property type="entry name" value="TPR-like"/>
    <property type="match status" value="1"/>
</dbReference>
<protein>
    <recommendedName>
        <fullName evidence="8">Ancillary SecYEG translocon subunit</fullName>
    </recommendedName>
</protein>
<organism evidence="11 12">
    <name type="scientific">Chelativorans composti</name>
    <dbReference type="NCBI Taxonomy" id="768533"/>
    <lineage>
        <taxon>Bacteria</taxon>
        <taxon>Pseudomonadati</taxon>
        <taxon>Pseudomonadota</taxon>
        <taxon>Alphaproteobacteria</taxon>
        <taxon>Hyphomicrobiales</taxon>
        <taxon>Phyllobacteriaceae</taxon>
        <taxon>Chelativorans</taxon>
    </lineage>
</organism>
<keyword evidence="2" id="KW-1003">Cell membrane</keyword>
<keyword evidence="3 9" id="KW-0812">Transmembrane</keyword>
<keyword evidence="6" id="KW-0143">Chaperone</keyword>
<evidence type="ECO:0000256" key="4">
    <source>
        <dbReference type="ARBA" id="ARBA00022989"/>
    </source>
</evidence>
<dbReference type="RefSeq" id="WP_345098006.1">
    <property type="nucleotide sequence ID" value="NZ_BAABGS010000010.1"/>
</dbReference>
<name>A0ABW5DGR8_9HYPH</name>
<feature type="transmembrane region" description="Helical" evidence="9">
    <location>
        <begin position="26"/>
        <end position="47"/>
    </location>
</feature>
<keyword evidence="4 9" id="KW-1133">Transmembrane helix</keyword>
<evidence type="ECO:0000256" key="9">
    <source>
        <dbReference type="SAM" id="Phobius"/>
    </source>
</evidence>
<dbReference type="Gene3D" id="1.25.40.10">
    <property type="entry name" value="Tetratricopeptide repeat domain"/>
    <property type="match status" value="1"/>
</dbReference>
<comment type="caution">
    <text evidence="11">The sequence shown here is derived from an EMBL/GenBank/DDBJ whole genome shotgun (WGS) entry which is preliminary data.</text>
</comment>
<evidence type="ECO:0000259" key="10">
    <source>
        <dbReference type="Pfam" id="PF09976"/>
    </source>
</evidence>
<evidence type="ECO:0000256" key="8">
    <source>
        <dbReference type="ARBA" id="ARBA00024235"/>
    </source>
</evidence>
<dbReference type="PANTHER" id="PTHR38035">
    <property type="entry name" value="UPF0070 PROTEIN YFGM"/>
    <property type="match status" value="1"/>
</dbReference>
<keyword evidence="12" id="KW-1185">Reference proteome</keyword>
<evidence type="ECO:0000256" key="6">
    <source>
        <dbReference type="ARBA" id="ARBA00023186"/>
    </source>
</evidence>
<reference evidence="12" key="1">
    <citation type="journal article" date="2019" name="Int. J. Syst. Evol. Microbiol.">
        <title>The Global Catalogue of Microorganisms (GCM) 10K type strain sequencing project: providing services to taxonomists for standard genome sequencing and annotation.</title>
        <authorList>
            <consortium name="The Broad Institute Genomics Platform"/>
            <consortium name="The Broad Institute Genome Sequencing Center for Infectious Disease"/>
            <person name="Wu L."/>
            <person name="Ma J."/>
        </authorList>
    </citation>
    <scope>NUCLEOTIDE SEQUENCE [LARGE SCALE GENOMIC DNA]</scope>
    <source>
        <strain evidence="12">KCTC 23707</strain>
    </source>
</reference>
<dbReference type="InterPro" id="IPR018704">
    <property type="entry name" value="SecYEG/CpoB_TPR"/>
</dbReference>
<dbReference type="Proteomes" id="UP001597373">
    <property type="component" value="Unassembled WGS sequence"/>
</dbReference>
<evidence type="ECO:0000256" key="2">
    <source>
        <dbReference type="ARBA" id="ARBA00022475"/>
    </source>
</evidence>
<evidence type="ECO:0000256" key="1">
    <source>
        <dbReference type="ARBA" id="ARBA00004401"/>
    </source>
</evidence>
<dbReference type="PANTHER" id="PTHR38035:SF1">
    <property type="entry name" value="ANCILLARY SECYEG TRANSLOCON SUBUNIT"/>
    <property type="match status" value="1"/>
</dbReference>
<dbReference type="InterPro" id="IPR011990">
    <property type="entry name" value="TPR-like_helical_dom_sf"/>
</dbReference>
<comment type="subcellular location">
    <subcellularLocation>
        <location evidence="1">Cell membrane</location>
        <topology evidence="1">Single-pass type II membrane protein</topology>
    </subcellularLocation>
</comment>
<evidence type="ECO:0000256" key="7">
    <source>
        <dbReference type="ARBA" id="ARBA00024197"/>
    </source>
</evidence>
<evidence type="ECO:0000256" key="5">
    <source>
        <dbReference type="ARBA" id="ARBA00023136"/>
    </source>
</evidence>
<proteinExistence type="inferred from homology"/>
<dbReference type="Pfam" id="PF09976">
    <property type="entry name" value="TPR_21"/>
    <property type="match status" value="1"/>
</dbReference>
<evidence type="ECO:0000313" key="12">
    <source>
        <dbReference type="Proteomes" id="UP001597373"/>
    </source>
</evidence>